<protein>
    <submittedName>
        <fullName evidence="2">Uncharacterized protein</fullName>
    </submittedName>
</protein>
<organism evidence="2 3">
    <name type="scientific">Candidatus Merdicola faecigallinarum</name>
    <dbReference type="NCBI Taxonomy" id="2840862"/>
    <lineage>
        <taxon>Bacteria</taxon>
        <taxon>Bacillati</taxon>
        <taxon>Bacillota</taxon>
        <taxon>Clostridia</taxon>
        <taxon>Candidatus Merdicola</taxon>
    </lineage>
</organism>
<keyword evidence="1" id="KW-0812">Transmembrane</keyword>
<evidence type="ECO:0000313" key="3">
    <source>
        <dbReference type="Proteomes" id="UP000824093"/>
    </source>
</evidence>
<feature type="transmembrane region" description="Helical" evidence="1">
    <location>
        <begin position="55"/>
        <end position="77"/>
    </location>
</feature>
<accession>A0A9D1M1T5</accession>
<feature type="transmembrane region" description="Helical" evidence="1">
    <location>
        <begin position="28"/>
        <end position="49"/>
    </location>
</feature>
<keyword evidence="1" id="KW-0472">Membrane</keyword>
<name>A0A9D1M1T5_9FIRM</name>
<sequence>MIEPYNYEQDYCNCNKEPKPCKKEKKTCCIDIVLAILLGALLFTVGLLVGGLTSIIILLSLPAISVLIAILLLLFILRIIMLICNKKC</sequence>
<gene>
    <name evidence="2" type="ORF">IAB70_05475</name>
</gene>
<reference evidence="2" key="2">
    <citation type="journal article" date="2021" name="PeerJ">
        <title>Extensive microbial diversity within the chicken gut microbiome revealed by metagenomics and culture.</title>
        <authorList>
            <person name="Gilroy R."/>
            <person name="Ravi A."/>
            <person name="Getino M."/>
            <person name="Pursley I."/>
            <person name="Horton D.L."/>
            <person name="Alikhan N.F."/>
            <person name="Baker D."/>
            <person name="Gharbi K."/>
            <person name="Hall N."/>
            <person name="Watson M."/>
            <person name="Adriaenssens E.M."/>
            <person name="Foster-Nyarko E."/>
            <person name="Jarju S."/>
            <person name="Secka A."/>
            <person name="Antonio M."/>
            <person name="Oren A."/>
            <person name="Chaudhuri R.R."/>
            <person name="La Ragione R."/>
            <person name="Hildebrand F."/>
            <person name="Pallen M.J."/>
        </authorList>
    </citation>
    <scope>NUCLEOTIDE SEQUENCE</scope>
    <source>
        <strain evidence="2">CHK195-15760</strain>
    </source>
</reference>
<comment type="caution">
    <text evidence="2">The sequence shown here is derived from an EMBL/GenBank/DDBJ whole genome shotgun (WGS) entry which is preliminary data.</text>
</comment>
<dbReference type="Proteomes" id="UP000824093">
    <property type="component" value="Unassembled WGS sequence"/>
</dbReference>
<evidence type="ECO:0000256" key="1">
    <source>
        <dbReference type="SAM" id="Phobius"/>
    </source>
</evidence>
<dbReference type="EMBL" id="DVNH01000042">
    <property type="protein sequence ID" value="HIU52047.1"/>
    <property type="molecule type" value="Genomic_DNA"/>
</dbReference>
<evidence type="ECO:0000313" key="2">
    <source>
        <dbReference type="EMBL" id="HIU52047.1"/>
    </source>
</evidence>
<keyword evidence="1" id="KW-1133">Transmembrane helix</keyword>
<dbReference type="AlphaFoldDB" id="A0A9D1M1T5"/>
<reference evidence="2" key="1">
    <citation type="submission" date="2020-10" db="EMBL/GenBank/DDBJ databases">
        <authorList>
            <person name="Gilroy R."/>
        </authorList>
    </citation>
    <scope>NUCLEOTIDE SEQUENCE</scope>
    <source>
        <strain evidence="2">CHK195-15760</strain>
    </source>
</reference>
<proteinExistence type="predicted"/>